<dbReference type="RefSeq" id="WP_106874112.1">
    <property type="nucleotide sequence ID" value="NZ_CP027845.1"/>
</dbReference>
<keyword evidence="3" id="KW-0687">Ribonucleoprotein</keyword>
<accession>A0A2P1P7K2</accession>
<dbReference type="PANTHER" id="PTHR10724:SF7">
    <property type="entry name" value="SMALL RIBOSOMAL SUBUNIT PROTEIN BS1C"/>
    <property type="match status" value="1"/>
</dbReference>
<comment type="similarity">
    <text evidence="1">Belongs to the bacterial ribosomal protein bS1 family.</text>
</comment>
<dbReference type="PROSITE" id="PS50126">
    <property type="entry name" value="S1"/>
    <property type="match status" value="6"/>
</dbReference>
<dbReference type="Pfam" id="PF00575">
    <property type="entry name" value="S1"/>
    <property type="match status" value="6"/>
</dbReference>
<organism evidence="5 6">
    <name type="scientific">Candidatus Phycorickettsia trachydisci</name>
    <dbReference type="NCBI Taxonomy" id="2115978"/>
    <lineage>
        <taxon>Bacteria</taxon>
        <taxon>Pseudomonadati</taxon>
        <taxon>Pseudomonadota</taxon>
        <taxon>Alphaproteobacteria</taxon>
        <taxon>Rickettsiales</taxon>
        <taxon>Rickettsiaceae</taxon>
        <taxon>Candidatus Phycorickettsia</taxon>
    </lineage>
</organism>
<dbReference type="PANTHER" id="PTHR10724">
    <property type="entry name" value="30S RIBOSOMAL PROTEIN S1"/>
    <property type="match status" value="1"/>
</dbReference>
<evidence type="ECO:0000256" key="1">
    <source>
        <dbReference type="ARBA" id="ARBA00006767"/>
    </source>
</evidence>
<reference evidence="5 6" key="1">
    <citation type="submission" date="2018-03" db="EMBL/GenBank/DDBJ databases">
        <title>A gene transfer event suggests a long-term partnership between eustigmatophyte algae and a novel lineage of endosymbiotic bacteria.</title>
        <authorList>
            <person name="Yurchenko T."/>
            <person name="Sevcikova T."/>
            <person name="Pribyl P."/>
            <person name="El Karkouri K."/>
            <person name="Klimes V."/>
            <person name="Amaral R."/>
            <person name="Zbrankova V."/>
            <person name="Kim E."/>
            <person name="Raoult D."/>
            <person name="Santos L.M.A."/>
            <person name="Elias M."/>
        </authorList>
    </citation>
    <scope>NUCLEOTIDE SEQUENCE [LARGE SCALE GENOMIC DNA]</scope>
    <source>
        <strain evidence="5">CCALA 838</strain>
    </source>
</reference>
<feature type="domain" description="S1 motif" evidence="4">
    <location>
        <begin position="210"/>
        <end position="284"/>
    </location>
</feature>
<dbReference type="InterPro" id="IPR050437">
    <property type="entry name" value="Ribos_protein_bS1-like"/>
</dbReference>
<dbReference type="GO" id="GO:0022627">
    <property type="term" value="C:cytosolic small ribosomal subunit"/>
    <property type="evidence" value="ECO:0007669"/>
    <property type="project" value="TreeGrafter"/>
</dbReference>
<dbReference type="GO" id="GO:0006412">
    <property type="term" value="P:translation"/>
    <property type="evidence" value="ECO:0007669"/>
    <property type="project" value="TreeGrafter"/>
</dbReference>
<feature type="domain" description="S1 motif" evidence="4">
    <location>
        <begin position="473"/>
        <end position="542"/>
    </location>
</feature>
<dbReference type="InterPro" id="IPR012340">
    <property type="entry name" value="NA-bd_OB-fold"/>
</dbReference>
<evidence type="ECO:0000313" key="5">
    <source>
        <dbReference type="EMBL" id="AVP87244.1"/>
    </source>
</evidence>
<dbReference type="NCBIfam" id="NF004952">
    <property type="entry name" value="PRK06299.1-2"/>
    <property type="match status" value="1"/>
</dbReference>
<evidence type="ECO:0000256" key="2">
    <source>
        <dbReference type="ARBA" id="ARBA00022980"/>
    </source>
</evidence>
<feature type="domain" description="S1 motif" evidence="4">
    <location>
        <begin position="126"/>
        <end position="194"/>
    </location>
</feature>
<dbReference type="InterPro" id="IPR003029">
    <property type="entry name" value="S1_domain"/>
</dbReference>
<protein>
    <submittedName>
        <fullName evidence="5">30S ribosomal protein S1</fullName>
    </submittedName>
</protein>
<dbReference type="GO" id="GO:0003735">
    <property type="term" value="F:structural constituent of ribosome"/>
    <property type="evidence" value="ECO:0007669"/>
    <property type="project" value="TreeGrafter"/>
</dbReference>
<dbReference type="GO" id="GO:0003729">
    <property type="term" value="F:mRNA binding"/>
    <property type="evidence" value="ECO:0007669"/>
    <property type="project" value="TreeGrafter"/>
</dbReference>
<feature type="domain" description="S1 motif" evidence="4">
    <location>
        <begin position="388"/>
        <end position="460"/>
    </location>
</feature>
<keyword evidence="6" id="KW-1185">Reference proteome</keyword>
<gene>
    <name evidence="5" type="ORF">phytr_2880</name>
</gene>
<dbReference type="CDD" id="cd04465">
    <property type="entry name" value="S1_RPS1_repeat_ec2_hs2"/>
    <property type="match status" value="1"/>
</dbReference>
<evidence type="ECO:0000259" key="4">
    <source>
        <dbReference type="PROSITE" id="PS50126"/>
    </source>
</evidence>
<dbReference type="KEGG" id="ptc:phytr_2880"/>
<dbReference type="PRINTS" id="PR00681">
    <property type="entry name" value="RIBOSOMALS1"/>
</dbReference>
<feature type="domain" description="S1 motif" evidence="4">
    <location>
        <begin position="301"/>
        <end position="371"/>
    </location>
</feature>
<evidence type="ECO:0000256" key="3">
    <source>
        <dbReference type="ARBA" id="ARBA00023274"/>
    </source>
</evidence>
<dbReference type="OrthoDB" id="9804077at2"/>
<sequence>MSQKIRKRFTPNIATEEQINQVATVSDFDSLISAETILPSKGSIIKGIVIGVENDIVVIDVGLKNEGRIPMSEFKLEINTPDPQVGDVVEIYVDKLEGINGKTVLSRAKAIREKAWQEVSNSFAENKIVQGTIFERVRGGFAVDLCGVVAFLPGSQVDLRPVDANFIQELMASPQKFRIIKMDHKLGNIVVSRRAVLEDERSEAKKALLGKIVEGETVMEGVVKNITEYGAFIDLGSVDALLHITDISWKRINYPLEVLSIGQKVKVKVIKFDKETLRLHVGMKQLTESPWKQIASELPIGKVLKGRISKVETFGAFVELKDDIEGLVHSTEISWSKNPPDPKKVLKVDQEIEYVVKEIDIDKHKISLSMKRCRPNPWQIFADNHSVGQVIKTKIRNIAENVGIFVALGDEIDGIIHLSDISWQAASNQELLKNYAKDQDIEAKILIIDVEKEQVRLGIKQLEQDPYEQLLSADKVDCVITKLNDDQVEVKTTDGLKGIIKRNELALDRAEQKISNFEVGQEIRAKALNYDKNSDVIFLSIRELERKEHDEIIKTYGSIDSGSNNVINVSNIVGKEDKE</sequence>
<dbReference type="CDD" id="cd05687">
    <property type="entry name" value="S1_RPS1_repeat_ec1_hs1"/>
    <property type="match status" value="1"/>
</dbReference>
<dbReference type="AlphaFoldDB" id="A0A2P1P7K2"/>
<dbReference type="InterPro" id="IPR035104">
    <property type="entry name" value="Ribosomal_protein_S1-like"/>
</dbReference>
<name>A0A2P1P7K2_9RICK</name>
<dbReference type="SMART" id="SM00316">
    <property type="entry name" value="S1"/>
    <property type="match status" value="6"/>
</dbReference>
<dbReference type="EMBL" id="CP027845">
    <property type="protein sequence ID" value="AVP87244.1"/>
    <property type="molecule type" value="Genomic_DNA"/>
</dbReference>
<proteinExistence type="inferred from homology"/>
<dbReference type="Proteomes" id="UP000241762">
    <property type="component" value="Chromosome"/>
</dbReference>
<feature type="domain" description="S1 motif" evidence="4">
    <location>
        <begin position="42"/>
        <end position="108"/>
    </location>
</feature>
<dbReference type="CDD" id="cd05688">
    <property type="entry name" value="S1_RPS1_repeat_ec3"/>
    <property type="match status" value="1"/>
</dbReference>
<evidence type="ECO:0000313" key="6">
    <source>
        <dbReference type="Proteomes" id="UP000241762"/>
    </source>
</evidence>
<dbReference type="SUPFAM" id="SSF50249">
    <property type="entry name" value="Nucleic acid-binding proteins"/>
    <property type="match status" value="6"/>
</dbReference>
<dbReference type="Gene3D" id="2.40.50.140">
    <property type="entry name" value="Nucleic acid-binding proteins"/>
    <property type="match status" value="5"/>
</dbReference>
<keyword evidence="2 5" id="KW-0689">Ribosomal protein</keyword>